<feature type="domain" description="PKD" evidence="1">
    <location>
        <begin position="790"/>
        <end position="843"/>
    </location>
</feature>
<reference evidence="2 3" key="1">
    <citation type="submission" date="2020-05" db="EMBL/GenBank/DDBJ databases">
        <title>Description of Pedobacter foliorum sp. nov.</title>
        <authorList>
            <person name="Qi S."/>
            <person name="Carlier A."/>
            <person name="Cnockaert M."/>
            <person name="Vandamme P."/>
        </authorList>
    </citation>
    <scope>NUCLEOTIDE SEQUENCE [LARGE SCALE GENOMIC DNA]</scope>
    <source>
        <strain evidence="2 3">LMG 31300</strain>
    </source>
</reference>
<dbReference type="SMART" id="SM00089">
    <property type="entry name" value="PKD"/>
    <property type="match status" value="3"/>
</dbReference>
<evidence type="ECO:0000313" key="2">
    <source>
        <dbReference type="EMBL" id="NQX31192.1"/>
    </source>
</evidence>
<dbReference type="RefSeq" id="WP_173269751.1">
    <property type="nucleotide sequence ID" value="NZ_JABMKV010000001.1"/>
</dbReference>
<dbReference type="Pfam" id="PF17517">
    <property type="entry name" value="IgGFc_binding"/>
    <property type="match status" value="1"/>
</dbReference>
<dbReference type="InterPro" id="IPR035234">
    <property type="entry name" value="IgGFc-bd_N"/>
</dbReference>
<accession>A0ABX2DBK5</accession>
<dbReference type="CDD" id="cd00146">
    <property type="entry name" value="PKD"/>
    <property type="match status" value="3"/>
</dbReference>
<dbReference type="Proteomes" id="UP000762110">
    <property type="component" value="Unassembled WGS sequence"/>
</dbReference>
<sequence length="1206" mass="130317">MRSKLLIGNTLTNNLWLIIILFLLIGFSPKAIAQNTSNKGKDFYVAYSGHIDSLQSRLTLFLSADQVTNYQIYIGNTLIKSSSVAPNSPIPANTCLPVTIDPNLNTVYISSSDVIEPNMAIHVVTDKPISLYSVISNNARTGGTLVLPTNTLGKEYYTFSHLSRASKGAYAQFTIIATEDATEIEITPTLSDKDNIHPANVTFKKILNKGDIYQYQAVADLTGKDLSGSHIKASNGCKPIAVFSGNSWAAFCEIGSSINASSGDNLYQQLFPVSAWGKKFVTAPFYNSTHGNTDILKIIVAQDATSITINGTTSVFGKGVTYFNASSGGNVILADKPISVAQFQTTQGCNLNNPGNNNIQYPGDPEITVLNPIEQTLNNITVFSDLRAVVGNLTNIDRYYLNVIIKTADAPSFRLDGNQVAGFTAIDSEYSYVIINVTGTQPQHRLTAASGFSAIAYGYGSVESYAYLAGANIQNFTFQPVNSATNQPITIGCIGEVMSLKINLPYQPTQLVWDVENGDGLITQSNPVAQGSFKKDGIDYFTYVYPNRIIYPTPKDYTFRVTATKPSADACGATEELSVGFTVDPLPTASFTAVAEKCANQEVTFTDTSNPNVNGKVITKWHWDFGDPASGALNTSIIQNPKHAFIAPGTYTIKLFVDAENGCESDVFTQSITIYPAPNTKFVVPTTCMNTSFIFTDQSTISTSIFTDAKIVNWHWDFGDGVSEDRPDSSSPNHQYIKAGTYTVNLTTTSNKGCTNTYSQQMIVTGLPVADFLTPDFCLADGFANFINKSKDQNGSEVGLTYVWDFGDPASGAANSSTQKDGKHAYNAIGNYTVKLKITNVNGCTDEKSYPFSVNGAVVKADFTIKNETNLCSGKDVIINSTSAAAFGNITKLEIYSDYVNNPTSFITIPYPKLPISDDIALTYAPFGGNTNKTYTIKLVAYSGESCNLPVLHNVTIKPAPQLTFSALTPICENNGNIMITQASESSGIIGTGAYSGTGIKADGTFDPKLAGPGIHHITYTFTPQNGCTVNIGQDIEVYPIPTTNAGADFYILVGGEKKMQANASGTGLTYKWTPSIGLSADNILNPIAKPEVDTQYTLTVTSDQGCTTVDQVYVHVLQNVYAPNSFTPNGDGVNDVWNVKYLDTYPNSTVEIFDRNGQRIFFSKCYPVPFDGNYKNQALPVGTYYYIINPNSGRKSITGSLTIIR</sequence>
<comment type="caution">
    <text evidence="2">The sequence shown here is derived from an EMBL/GenBank/DDBJ whole genome shotgun (WGS) entry which is preliminary data.</text>
</comment>
<dbReference type="PANTHER" id="PTHR46534">
    <property type="entry name" value="IGGFC_BINDING DOMAIN-CONTAINING PROTEIN"/>
    <property type="match status" value="1"/>
</dbReference>
<dbReference type="InterPro" id="IPR022409">
    <property type="entry name" value="PKD/Chitinase_dom"/>
</dbReference>
<dbReference type="Pfam" id="PF18911">
    <property type="entry name" value="PKD_4"/>
    <property type="match status" value="3"/>
</dbReference>
<dbReference type="SUPFAM" id="SSF49299">
    <property type="entry name" value="PKD domain"/>
    <property type="match status" value="3"/>
</dbReference>
<dbReference type="InterPro" id="IPR026341">
    <property type="entry name" value="T9SS_type_B"/>
</dbReference>
<dbReference type="NCBIfam" id="TIGR04131">
    <property type="entry name" value="Bac_Flav_CTERM"/>
    <property type="match status" value="1"/>
</dbReference>
<proteinExistence type="predicted"/>
<organism evidence="2 3">
    <name type="scientific">Pedobacter boryungensis</name>
    <dbReference type="NCBI Taxonomy" id="869962"/>
    <lineage>
        <taxon>Bacteria</taxon>
        <taxon>Pseudomonadati</taxon>
        <taxon>Bacteroidota</taxon>
        <taxon>Sphingobacteriia</taxon>
        <taxon>Sphingobacteriales</taxon>
        <taxon>Sphingobacteriaceae</taxon>
        <taxon>Pedobacter</taxon>
    </lineage>
</organism>
<gene>
    <name evidence="2" type="ORF">HQN85_05620</name>
</gene>
<dbReference type="PANTHER" id="PTHR46534:SF1">
    <property type="entry name" value="IGGFC-BINDING PROTEIN N-TERMINAL DOMAIN-CONTAINING PROTEIN"/>
    <property type="match status" value="1"/>
</dbReference>
<dbReference type="EMBL" id="JABMKV010000001">
    <property type="protein sequence ID" value="NQX31192.1"/>
    <property type="molecule type" value="Genomic_DNA"/>
</dbReference>
<dbReference type="InterPro" id="IPR000601">
    <property type="entry name" value="PKD_dom"/>
</dbReference>
<evidence type="ECO:0000313" key="3">
    <source>
        <dbReference type="Proteomes" id="UP000762110"/>
    </source>
</evidence>
<evidence type="ECO:0000259" key="1">
    <source>
        <dbReference type="PROSITE" id="PS50093"/>
    </source>
</evidence>
<dbReference type="InterPro" id="IPR013783">
    <property type="entry name" value="Ig-like_fold"/>
</dbReference>
<feature type="domain" description="PKD" evidence="1">
    <location>
        <begin position="586"/>
        <end position="662"/>
    </location>
</feature>
<dbReference type="PROSITE" id="PS50093">
    <property type="entry name" value="PKD"/>
    <property type="match status" value="3"/>
</dbReference>
<keyword evidence="3" id="KW-1185">Reference proteome</keyword>
<feature type="domain" description="PKD" evidence="1">
    <location>
        <begin position="712"/>
        <end position="765"/>
    </location>
</feature>
<protein>
    <submittedName>
        <fullName evidence="2">PKD domain-containing protein</fullName>
    </submittedName>
</protein>
<dbReference type="InterPro" id="IPR035986">
    <property type="entry name" value="PKD_dom_sf"/>
</dbReference>
<dbReference type="Pfam" id="PF13585">
    <property type="entry name" value="CHU_C"/>
    <property type="match status" value="1"/>
</dbReference>
<dbReference type="Gene3D" id="2.60.40.10">
    <property type="entry name" value="Immunoglobulins"/>
    <property type="match status" value="3"/>
</dbReference>
<name>A0ABX2DBK5_9SPHI</name>